<dbReference type="CDD" id="cd22645">
    <property type="entry name" value="BIC1_CID"/>
    <property type="match status" value="1"/>
</dbReference>
<dbReference type="Gramene" id="ONH96166">
    <property type="protein sequence ID" value="ONH96166"/>
    <property type="gene ID" value="PRUPE_7G110700"/>
</dbReference>
<sequence>MRKKPSQMTHQVPLEKSINQKTQSLPTLQEPEEISKSNINCMEQGSKSPKRHENDGSSSEEIAVLEGQASAAGDVVVVDHEPSNVADEDSGRERLKKHRVEVAGQVWIPDIWGQEELLKDWMDCSAFDASLFPSGIMSARSALIEEGRRQNSARIRIENRRVHFLTMVYVTSFRNWAFHE</sequence>
<feature type="compositionally biased region" description="Polar residues" evidence="1">
    <location>
        <begin position="17"/>
        <end position="27"/>
    </location>
</feature>
<gene>
    <name evidence="2" type="ORF">PRUPE_7G110700</name>
</gene>
<evidence type="ECO:0000313" key="3">
    <source>
        <dbReference type="Proteomes" id="UP000006882"/>
    </source>
</evidence>
<feature type="region of interest" description="Disordered" evidence="1">
    <location>
        <begin position="1"/>
        <end position="61"/>
    </location>
</feature>
<dbReference type="PANTHER" id="PTHR34207:SF2">
    <property type="entry name" value="PROTEIN BIC1"/>
    <property type="match status" value="1"/>
</dbReference>
<evidence type="ECO:0000313" key="2">
    <source>
        <dbReference type="EMBL" id="ONH96166.1"/>
    </source>
</evidence>
<organism evidence="2 3">
    <name type="scientific">Prunus persica</name>
    <name type="common">Peach</name>
    <name type="synonym">Amygdalus persica</name>
    <dbReference type="NCBI Taxonomy" id="3760"/>
    <lineage>
        <taxon>Eukaryota</taxon>
        <taxon>Viridiplantae</taxon>
        <taxon>Streptophyta</taxon>
        <taxon>Embryophyta</taxon>
        <taxon>Tracheophyta</taxon>
        <taxon>Spermatophyta</taxon>
        <taxon>Magnoliopsida</taxon>
        <taxon>eudicotyledons</taxon>
        <taxon>Gunneridae</taxon>
        <taxon>Pentapetalae</taxon>
        <taxon>rosids</taxon>
        <taxon>fabids</taxon>
        <taxon>Rosales</taxon>
        <taxon>Rosaceae</taxon>
        <taxon>Amygdaloideae</taxon>
        <taxon>Amygdaleae</taxon>
        <taxon>Prunus</taxon>
    </lineage>
</organism>
<dbReference type="GO" id="GO:0009785">
    <property type="term" value="P:blue light signaling pathway"/>
    <property type="evidence" value="ECO:0007669"/>
    <property type="project" value="InterPro"/>
</dbReference>
<evidence type="ECO:0008006" key="4">
    <source>
        <dbReference type="Google" id="ProtNLM"/>
    </source>
</evidence>
<protein>
    <recommendedName>
        <fullName evidence="4">Protein BIC1</fullName>
    </recommendedName>
</protein>
<dbReference type="Proteomes" id="UP000006882">
    <property type="component" value="Chromosome G7"/>
</dbReference>
<dbReference type="PANTHER" id="PTHR34207">
    <property type="entry name" value="PROTEIN BIC1"/>
    <property type="match status" value="1"/>
</dbReference>
<dbReference type="EMBL" id="CM007657">
    <property type="protein sequence ID" value="ONH96166.1"/>
    <property type="molecule type" value="Genomic_DNA"/>
</dbReference>
<feature type="compositionally biased region" description="Polar residues" evidence="1">
    <location>
        <begin position="36"/>
        <end position="47"/>
    </location>
</feature>
<feature type="compositionally biased region" description="Polar residues" evidence="1">
    <location>
        <begin position="1"/>
        <end position="10"/>
    </location>
</feature>
<proteinExistence type="predicted"/>
<evidence type="ECO:0000256" key="1">
    <source>
        <dbReference type="SAM" id="MobiDB-lite"/>
    </source>
</evidence>
<keyword evidence="3" id="KW-1185">Reference proteome</keyword>
<reference evidence="2 3" key="1">
    <citation type="journal article" date="2013" name="Nat. Genet.">
        <title>The high-quality draft genome of peach (Prunus persica) identifies unique patterns of genetic diversity, domestication and genome evolution.</title>
        <authorList>
            <consortium name="International Peach Genome Initiative"/>
            <person name="Verde I."/>
            <person name="Abbott A.G."/>
            <person name="Scalabrin S."/>
            <person name="Jung S."/>
            <person name="Shu S."/>
            <person name="Marroni F."/>
            <person name="Zhebentyayeva T."/>
            <person name="Dettori M.T."/>
            <person name="Grimwood J."/>
            <person name="Cattonaro F."/>
            <person name="Zuccolo A."/>
            <person name="Rossini L."/>
            <person name="Jenkins J."/>
            <person name="Vendramin E."/>
            <person name="Meisel L.A."/>
            <person name="Decroocq V."/>
            <person name="Sosinski B."/>
            <person name="Prochnik S."/>
            <person name="Mitros T."/>
            <person name="Policriti A."/>
            <person name="Cipriani G."/>
            <person name="Dondini L."/>
            <person name="Ficklin S."/>
            <person name="Goodstein D.M."/>
            <person name="Xuan P."/>
            <person name="Del Fabbro C."/>
            <person name="Aramini V."/>
            <person name="Copetti D."/>
            <person name="Gonzalez S."/>
            <person name="Horner D.S."/>
            <person name="Falchi R."/>
            <person name="Lucas S."/>
            <person name="Mica E."/>
            <person name="Maldonado J."/>
            <person name="Lazzari B."/>
            <person name="Bielenberg D."/>
            <person name="Pirona R."/>
            <person name="Miculan M."/>
            <person name="Barakat A."/>
            <person name="Testolin R."/>
            <person name="Stella A."/>
            <person name="Tartarini S."/>
            <person name="Tonutti P."/>
            <person name="Arus P."/>
            <person name="Orellana A."/>
            <person name="Wells C."/>
            <person name="Main D."/>
            <person name="Vizzotto G."/>
            <person name="Silva H."/>
            <person name="Salamini F."/>
            <person name="Schmutz J."/>
            <person name="Morgante M."/>
            <person name="Rokhsar D.S."/>
        </authorList>
    </citation>
    <scope>NUCLEOTIDE SEQUENCE [LARGE SCALE GENOMIC DNA]</scope>
    <source>
        <strain evidence="3">cv. Nemared</strain>
    </source>
</reference>
<dbReference type="InterPro" id="IPR040374">
    <property type="entry name" value="BIC"/>
</dbReference>
<dbReference type="AlphaFoldDB" id="A0A251NA19"/>
<name>A0A251NA19_PRUPE</name>
<accession>A0A251NA19</accession>
<dbReference type="STRING" id="3760.A0A251NA19"/>